<dbReference type="InterPro" id="IPR036910">
    <property type="entry name" value="HMG_box_dom_sf"/>
</dbReference>
<feature type="compositionally biased region" description="Polar residues" evidence="4">
    <location>
        <begin position="275"/>
        <end position="294"/>
    </location>
</feature>
<feature type="compositionally biased region" description="Low complexity" evidence="4">
    <location>
        <begin position="481"/>
        <end position="506"/>
    </location>
</feature>
<dbReference type="OrthoDB" id="1919336at2759"/>
<dbReference type="PROSITE" id="PS50118">
    <property type="entry name" value="HMG_BOX_2"/>
    <property type="match status" value="1"/>
</dbReference>
<feature type="compositionally biased region" description="Polar residues" evidence="4">
    <location>
        <begin position="338"/>
        <end position="347"/>
    </location>
</feature>
<feature type="compositionally biased region" description="Basic residues" evidence="4">
    <location>
        <begin position="136"/>
        <end position="147"/>
    </location>
</feature>
<evidence type="ECO:0000256" key="2">
    <source>
        <dbReference type="ARBA" id="ARBA00023163"/>
    </source>
</evidence>
<keyword evidence="2" id="KW-0804">Transcription</keyword>
<dbReference type="GO" id="GO:0005634">
    <property type="term" value="C:nucleus"/>
    <property type="evidence" value="ECO:0007669"/>
    <property type="project" value="UniProtKB-UniRule"/>
</dbReference>
<keyword evidence="7" id="KW-1185">Reference proteome</keyword>
<proteinExistence type="predicted"/>
<dbReference type="Proteomes" id="UP000250043">
    <property type="component" value="Unassembled WGS sequence"/>
</dbReference>
<evidence type="ECO:0000256" key="4">
    <source>
        <dbReference type="SAM" id="MobiDB-lite"/>
    </source>
</evidence>
<feature type="compositionally biased region" description="Low complexity" evidence="4">
    <location>
        <begin position="348"/>
        <end position="365"/>
    </location>
</feature>
<name>A0A8E2DJ11_9APHY</name>
<dbReference type="PANTHER" id="PTHR10270:SF161">
    <property type="entry name" value="SEX-DETERMINING REGION Y PROTEIN"/>
    <property type="match status" value="1"/>
</dbReference>
<feature type="compositionally biased region" description="Basic and acidic residues" evidence="4">
    <location>
        <begin position="9"/>
        <end position="22"/>
    </location>
</feature>
<feature type="region of interest" description="Disordered" evidence="4">
    <location>
        <begin position="130"/>
        <end position="166"/>
    </location>
</feature>
<feature type="compositionally biased region" description="Low complexity" evidence="4">
    <location>
        <begin position="23"/>
        <end position="36"/>
    </location>
</feature>
<evidence type="ECO:0000313" key="7">
    <source>
        <dbReference type="Proteomes" id="UP000250043"/>
    </source>
</evidence>
<evidence type="ECO:0000313" key="6">
    <source>
        <dbReference type="EMBL" id="OCH88827.1"/>
    </source>
</evidence>
<feature type="domain" description="HMG box" evidence="5">
    <location>
        <begin position="66"/>
        <end position="134"/>
    </location>
</feature>
<evidence type="ECO:0000259" key="5">
    <source>
        <dbReference type="PROSITE" id="PS50118"/>
    </source>
</evidence>
<feature type="compositionally biased region" description="Low complexity" evidence="4">
    <location>
        <begin position="410"/>
        <end position="419"/>
    </location>
</feature>
<dbReference type="Pfam" id="PF00505">
    <property type="entry name" value="HMG_box"/>
    <property type="match status" value="1"/>
</dbReference>
<gene>
    <name evidence="6" type="ORF">OBBRIDRAFT_794844</name>
</gene>
<dbReference type="GO" id="GO:0030154">
    <property type="term" value="P:cell differentiation"/>
    <property type="evidence" value="ECO:0007669"/>
    <property type="project" value="TreeGrafter"/>
</dbReference>
<feature type="region of interest" description="Disordered" evidence="4">
    <location>
        <begin position="259"/>
        <end position="521"/>
    </location>
</feature>
<protein>
    <recommendedName>
        <fullName evidence="5">HMG box domain-containing protein</fullName>
    </recommendedName>
</protein>
<dbReference type="GO" id="GO:0000978">
    <property type="term" value="F:RNA polymerase II cis-regulatory region sequence-specific DNA binding"/>
    <property type="evidence" value="ECO:0007669"/>
    <property type="project" value="TreeGrafter"/>
</dbReference>
<feature type="compositionally biased region" description="Polar residues" evidence="4">
    <location>
        <begin position="376"/>
        <end position="389"/>
    </location>
</feature>
<dbReference type="SMART" id="SM00398">
    <property type="entry name" value="HMG"/>
    <property type="match status" value="1"/>
</dbReference>
<evidence type="ECO:0000256" key="1">
    <source>
        <dbReference type="ARBA" id="ARBA00023125"/>
    </source>
</evidence>
<feature type="compositionally biased region" description="Basic and acidic residues" evidence="4">
    <location>
        <begin position="512"/>
        <end position="521"/>
    </location>
</feature>
<feature type="region of interest" description="Disordered" evidence="4">
    <location>
        <begin position="1"/>
        <end position="37"/>
    </location>
</feature>
<feature type="DNA-binding region" description="HMG box" evidence="3">
    <location>
        <begin position="66"/>
        <end position="134"/>
    </location>
</feature>
<dbReference type="EMBL" id="KV722442">
    <property type="protein sequence ID" value="OCH88827.1"/>
    <property type="molecule type" value="Genomic_DNA"/>
</dbReference>
<keyword evidence="3" id="KW-0539">Nucleus</keyword>
<keyword evidence="1 3" id="KW-0238">DNA-binding</keyword>
<feature type="compositionally biased region" description="Polar residues" evidence="4">
    <location>
        <begin position="438"/>
        <end position="464"/>
    </location>
</feature>
<reference evidence="6 7" key="1">
    <citation type="submission" date="2016-07" db="EMBL/GenBank/DDBJ databases">
        <title>Draft genome of the white-rot fungus Obba rivulosa 3A-2.</title>
        <authorList>
            <consortium name="DOE Joint Genome Institute"/>
            <person name="Miettinen O."/>
            <person name="Riley R."/>
            <person name="Acob R."/>
            <person name="Barry K."/>
            <person name="Cullen D."/>
            <person name="De Vries R."/>
            <person name="Hainaut M."/>
            <person name="Hatakka A."/>
            <person name="Henrissat B."/>
            <person name="Hilden K."/>
            <person name="Kuo R."/>
            <person name="Labutti K."/>
            <person name="Lipzen A."/>
            <person name="Makela M.R."/>
            <person name="Sandor L."/>
            <person name="Spatafora J.W."/>
            <person name="Grigoriev I.V."/>
            <person name="Hibbett D.S."/>
        </authorList>
    </citation>
    <scope>NUCLEOTIDE SEQUENCE [LARGE SCALE GENOMIC DNA]</scope>
    <source>
        <strain evidence="6 7">3A-2</strain>
    </source>
</reference>
<evidence type="ECO:0000256" key="3">
    <source>
        <dbReference type="PROSITE-ProRule" id="PRU00267"/>
    </source>
</evidence>
<organism evidence="6 7">
    <name type="scientific">Obba rivulosa</name>
    <dbReference type="NCBI Taxonomy" id="1052685"/>
    <lineage>
        <taxon>Eukaryota</taxon>
        <taxon>Fungi</taxon>
        <taxon>Dikarya</taxon>
        <taxon>Basidiomycota</taxon>
        <taxon>Agaricomycotina</taxon>
        <taxon>Agaricomycetes</taxon>
        <taxon>Polyporales</taxon>
        <taxon>Gelatoporiaceae</taxon>
        <taxon>Obba</taxon>
    </lineage>
</organism>
<dbReference type="PANTHER" id="PTHR10270">
    <property type="entry name" value="SOX TRANSCRIPTION FACTOR"/>
    <property type="match status" value="1"/>
</dbReference>
<dbReference type="InterPro" id="IPR009071">
    <property type="entry name" value="HMG_box_dom"/>
</dbReference>
<dbReference type="Gene3D" id="1.10.30.10">
    <property type="entry name" value="High mobility group box domain"/>
    <property type="match status" value="1"/>
</dbReference>
<dbReference type="GO" id="GO:0001228">
    <property type="term" value="F:DNA-binding transcription activator activity, RNA polymerase II-specific"/>
    <property type="evidence" value="ECO:0007669"/>
    <property type="project" value="TreeGrafter"/>
</dbReference>
<dbReference type="SUPFAM" id="SSF47095">
    <property type="entry name" value="HMG-box"/>
    <property type="match status" value="1"/>
</dbReference>
<sequence>MNITGSVRQTERDDPSRHEREGSISGSESSGYGHHLYGTRDDFEHAEDYDPHLALTSQTLNADGTPKRPMNAFMIFARKRRPEISSANQMMRTGDISKVLSKEWNTMDMSDKKFYLDQAKKLKDNFNNKYPDYVYRRRPNNTRKKRKLDAGQQSPTDASPPDELDDMSLEELSPVEGEDAMVQPSPHDHQYPRSHLLGASVPYEGVDSLAPSHAPSAYDYSVPELSSATFGHHLASRMHHPESSLSAANAHQTRISSFGIPGSVPAGYHTHGVHHSQTPTSSSYASDPHASNHNFWDPARAPNRADQPRNWPPLPALDMSTARYRQNNPSALPHNRGESYSPQLHQRSWSTASSTPSSGSTPSTTHYPNANAAFPTLTSAFFPSSSPTERSADVVPSPTSHTTHSPEYFRPPSQMSRRMSSADRSGGGAHEHGGFQGSPTISQQGAAFMSAPQNANQWSPQYSTRAPAGFQRVPPPLHPISTYPAQPASATSASPSSSSSGPHSATQIGYWDRNRFDSSGR</sequence>
<accession>A0A8E2DJ11</accession>
<dbReference type="AlphaFoldDB" id="A0A8E2DJ11"/>
<dbReference type="InterPro" id="IPR050140">
    <property type="entry name" value="SRY-related_HMG-box_TF-like"/>
</dbReference>